<dbReference type="GeneID" id="54559509"/>
<evidence type="ECO:0000256" key="7">
    <source>
        <dbReference type="ARBA" id="ARBA00023055"/>
    </source>
</evidence>
<dbReference type="AlphaFoldDB" id="A0A6A6CMM9"/>
<dbReference type="Proteomes" id="UP000799537">
    <property type="component" value="Unassembled WGS sequence"/>
</dbReference>
<evidence type="ECO:0000256" key="3">
    <source>
        <dbReference type="ARBA" id="ARBA00011245"/>
    </source>
</evidence>
<comment type="subunit">
    <text evidence="3">Monomer.</text>
</comment>
<dbReference type="GO" id="GO:0032934">
    <property type="term" value="F:sterol binding"/>
    <property type="evidence" value="ECO:0007669"/>
    <property type="project" value="InterPro"/>
</dbReference>
<dbReference type="GO" id="GO:0015918">
    <property type="term" value="P:sterol transport"/>
    <property type="evidence" value="ECO:0007669"/>
    <property type="project" value="InterPro"/>
</dbReference>
<comment type="function">
    <text evidence="1">Catalyzes the intermembrane transfer of phosphatidylglycerol and phosphatidylinositol.</text>
</comment>
<keyword evidence="6 8" id="KW-0732">Signal</keyword>
<keyword evidence="11" id="KW-1185">Reference proteome</keyword>
<accession>A0A6A6CMM9</accession>
<gene>
    <name evidence="10" type="ORF">M409DRAFT_22220</name>
</gene>
<evidence type="ECO:0000313" key="10">
    <source>
        <dbReference type="EMBL" id="KAF2167410.1"/>
    </source>
</evidence>
<proteinExistence type="inferred from homology"/>
<dbReference type="RefSeq" id="XP_033668299.1">
    <property type="nucleotide sequence ID" value="XM_033806237.1"/>
</dbReference>
<dbReference type="EMBL" id="ML993593">
    <property type="protein sequence ID" value="KAF2167410.1"/>
    <property type="molecule type" value="Genomic_DNA"/>
</dbReference>
<evidence type="ECO:0000313" key="11">
    <source>
        <dbReference type="Proteomes" id="UP000799537"/>
    </source>
</evidence>
<feature type="domain" description="MD-2-related lipid-recognition" evidence="9">
    <location>
        <begin position="26"/>
        <end position="142"/>
    </location>
</feature>
<evidence type="ECO:0000256" key="5">
    <source>
        <dbReference type="ARBA" id="ARBA00022448"/>
    </source>
</evidence>
<evidence type="ECO:0000256" key="8">
    <source>
        <dbReference type="SAM" id="SignalP"/>
    </source>
</evidence>
<dbReference type="InterPro" id="IPR014756">
    <property type="entry name" value="Ig_E-set"/>
</dbReference>
<evidence type="ECO:0000259" key="9">
    <source>
        <dbReference type="Pfam" id="PF02221"/>
    </source>
</evidence>
<keyword evidence="7" id="KW-0445">Lipid transport</keyword>
<feature type="signal peptide" evidence="8">
    <location>
        <begin position="1"/>
        <end position="17"/>
    </location>
</feature>
<dbReference type="PANTHER" id="PTHR11306">
    <property type="entry name" value="NIEMANN PICK TYPE C2 PROTEIN NPC2-RELATED"/>
    <property type="match status" value="1"/>
</dbReference>
<comment type="similarity">
    <text evidence="2">Belongs to the NPC2 family.</text>
</comment>
<evidence type="ECO:0000256" key="6">
    <source>
        <dbReference type="ARBA" id="ARBA00022729"/>
    </source>
</evidence>
<keyword evidence="5" id="KW-0813">Transport</keyword>
<evidence type="ECO:0000256" key="1">
    <source>
        <dbReference type="ARBA" id="ARBA00002053"/>
    </source>
</evidence>
<dbReference type="InterPro" id="IPR039670">
    <property type="entry name" value="NPC2-like"/>
</dbReference>
<dbReference type="InterPro" id="IPR003172">
    <property type="entry name" value="ML_dom"/>
</dbReference>
<evidence type="ECO:0000256" key="4">
    <source>
        <dbReference type="ARBA" id="ARBA00016056"/>
    </source>
</evidence>
<dbReference type="PANTHER" id="PTHR11306:SF0">
    <property type="entry name" value="PHOSPHATIDYLGLYCEROL_PHOSPHATIDYLINOSITOL TRANSFER PROTEIN"/>
    <property type="match status" value="1"/>
</dbReference>
<name>A0A6A6CMM9_ZASCE</name>
<organism evidence="10 11">
    <name type="scientific">Zasmidium cellare ATCC 36951</name>
    <dbReference type="NCBI Taxonomy" id="1080233"/>
    <lineage>
        <taxon>Eukaryota</taxon>
        <taxon>Fungi</taxon>
        <taxon>Dikarya</taxon>
        <taxon>Ascomycota</taxon>
        <taxon>Pezizomycotina</taxon>
        <taxon>Dothideomycetes</taxon>
        <taxon>Dothideomycetidae</taxon>
        <taxon>Mycosphaerellales</taxon>
        <taxon>Mycosphaerellaceae</taxon>
        <taxon>Zasmidium</taxon>
    </lineage>
</organism>
<reference evidence="10" key="1">
    <citation type="journal article" date="2020" name="Stud. Mycol.">
        <title>101 Dothideomycetes genomes: a test case for predicting lifestyles and emergence of pathogens.</title>
        <authorList>
            <person name="Haridas S."/>
            <person name="Albert R."/>
            <person name="Binder M."/>
            <person name="Bloem J."/>
            <person name="Labutti K."/>
            <person name="Salamov A."/>
            <person name="Andreopoulos B."/>
            <person name="Baker S."/>
            <person name="Barry K."/>
            <person name="Bills G."/>
            <person name="Bluhm B."/>
            <person name="Cannon C."/>
            <person name="Castanera R."/>
            <person name="Culley D."/>
            <person name="Daum C."/>
            <person name="Ezra D."/>
            <person name="Gonzalez J."/>
            <person name="Henrissat B."/>
            <person name="Kuo A."/>
            <person name="Liang C."/>
            <person name="Lipzen A."/>
            <person name="Lutzoni F."/>
            <person name="Magnuson J."/>
            <person name="Mondo S."/>
            <person name="Nolan M."/>
            <person name="Ohm R."/>
            <person name="Pangilinan J."/>
            <person name="Park H.-J."/>
            <person name="Ramirez L."/>
            <person name="Alfaro M."/>
            <person name="Sun H."/>
            <person name="Tritt A."/>
            <person name="Yoshinaga Y."/>
            <person name="Zwiers L.-H."/>
            <person name="Turgeon B."/>
            <person name="Goodwin S."/>
            <person name="Spatafora J."/>
            <person name="Crous P."/>
            <person name="Grigoriev I."/>
        </authorList>
    </citation>
    <scope>NUCLEOTIDE SEQUENCE</scope>
    <source>
        <strain evidence="10">ATCC 36951</strain>
    </source>
</reference>
<protein>
    <recommendedName>
        <fullName evidence="4">Phosphatidylglycerol/phosphatidylinositol transfer protein</fullName>
    </recommendedName>
</protein>
<feature type="chain" id="PRO_5025383637" description="Phosphatidylglycerol/phosphatidylinositol transfer protein" evidence="8">
    <location>
        <begin position="18"/>
        <end position="146"/>
    </location>
</feature>
<dbReference type="Pfam" id="PF02221">
    <property type="entry name" value="E1_DerP2_DerF2"/>
    <property type="match status" value="1"/>
</dbReference>
<sequence>MKFAALLLAAAATLTTATYIDGLGGFEYCKDDNNYRITLDTVNLCPTTLTRGEPFSLHVNGTSATSLSSSTTLEMKFKKGIHKKSLDPAPVCDSKKMSCPTQEVDVRADAVVPEKIHHGEWKFTVKIRDGKKELACFKTKVRVEKP</sequence>
<dbReference type="Gene3D" id="2.60.40.770">
    <property type="match status" value="1"/>
</dbReference>
<evidence type="ECO:0000256" key="2">
    <source>
        <dbReference type="ARBA" id="ARBA00006370"/>
    </source>
</evidence>
<dbReference type="SUPFAM" id="SSF81296">
    <property type="entry name" value="E set domains"/>
    <property type="match status" value="1"/>
</dbReference>